<gene>
    <name evidence="2" type="ORF">SADUNF_Sadunf02G0132000</name>
</gene>
<feature type="region of interest" description="Disordered" evidence="1">
    <location>
        <begin position="1"/>
        <end position="36"/>
    </location>
</feature>
<evidence type="ECO:0000256" key="1">
    <source>
        <dbReference type="SAM" id="MobiDB-lite"/>
    </source>
</evidence>
<organism evidence="2 3">
    <name type="scientific">Salix dunnii</name>
    <dbReference type="NCBI Taxonomy" id="1413687"/>
    <lineage>
        <taxon>Eukaryota</taxon>
        <taxon>Viridiplantae</taxon>
        <taxon>Streptophyta</taxon>
        <taxon>Embryophyta</taxon>
        <taxon>Tracheophyta</taxon>
        <taxon>Spermatophyta</taxon>
        <taxon>Magnoliopsida</taxon>
        <taxon>eudicotyledons</taxon>
        <taxon>Gunneridae</taxon>
        <taxon>Pentapetalae</taxon>
        <taxon>rosids</taxon>
        <taxon>fabids</taxon>
        <taxon>Malpighiales</taxon>
        <taxon>Salicaceae</taxon>
        <taxon>Saliceae</taxon>
        <taxon>Salix</taxon>
    </lineage>
</organism>
<keyword evidence="3" id="KW-1185">Reference proteome</keyword>
<name>A0A835TJA0_9ROSI</name>
<proteinExistence type="predicted"/>
<evidence type="ECO:0000313" key="3">
    <source>
        <dbReference type="Proteomes" id="UP000657918"/>
    </source>
</evidence>
<evidence type="ECO:0000313" key="2">
    <source>
        <dbReference type="EMBL" id="KAF9687812.1"/>
    </source>
</evidence>
<dbReference type="AlphaFoldDB" id="A0A835TJA0"/>
<dbReference type="EMBL" id="JADGMS010000002">
    <property type="protein sequence ID" value="KAF9687812.1"/>
    <property type="molecule type" value="Genomic_DNA"/>
</dbReference>
<feature type="compositionally biased region" description="Basic and acidic residues" evidence="1">
    <location>
        <begin position="82"/>
        <end position="91"/>
    </location>
</feature>
<dbReference type="PANTHER" id="PTHR36745:SF1">
    <property type="entry name" value="OS02G0824400 PROTEIN"/>
    <property type="match status" value="1"/>
</dbReference>
<sequence length="144" mass="16932">MAVRSLLKQASPNGEKEKMKHDVGYPSRYEKEPAKERKWKHGKYFLRLASNVSSQNKESRRIPEYPYDLARRRRQHKFELQREKELQEKQQQKLQAKKNKMKVHGKDKKKQKKGGGGFQVGKRKVKTKLSALAKAKVDQAMQLD</sequence>
<dbReference type="PANTHER" id="PTHR36745">
    <property type="entry name" value="OS02G0824400 PROTEIN"/>
    <property type="match status" value="1"/>
</dbReference>
<dbReference type="Proteomes" id="UP000657918">
    <property type="component" value="Unassembled WGS sequence"/>
</dbReference>
<accession>A0A835TJA0</accession>
<feature type="region of interest" description="Disordered" evidence="1">
    <location>
        <begin position="82"/>
        <end position="125"/>
    </location>
</feature>
<comment type="caution">
    <text evidence="2">The sequence shown here is derived from an EMBL/GenBank/DDBJ whole genome shotgun (WGS) entry which is preliminary data.</text>
</comment>
<feature type="compositionally biased region" description="Basic and acidic residues" evidence="1">
    <location>
        <begin position="14"/>
        <end position="36"/>
    </location>
</feature>
<reference evidence="2 3" key="1">
    <citation type="submission" date="2020-10" db="EMBL/GenBank/DDBJ databases">
        <title>Plant Genome Project.</title>
        <authorList>
            <person name="Zhang R.-G."/>
        </authorList>
    </citation>
    <scope>NUCLEOTIDE SEQUENCE [LARGE SCALE GENOMIC DNA]</scope>
    <source>
        <strain evidence="2">FAFU-HL-1</strain>
        <tissue evidence="2">Leaf</tissue>
    </source>
</reference>
<protein>
    <submittedName>
        <fullName evidence="2">Uncharacterized protein</fullName>
    </submittedName>
</protein>
<feature type="compositionally biased region" description="Basic residues" evidence="1">
    <location>
        <begin position="95"/>
        <end position="113"/>
    </location>
</feature>